<dbReference type="InterPro" id="IPR006085">
    <property type="entry name" value="XPG_DNA_repair_N"/>
</dbReference>
<name>A0A3M6UMY4_POCDA</name>
<dbReference type="PANTHER" id="PTHR15665:SF1">
    <property type="entry name" value="PROTEIN ASTEROID HOMOLOG 1"/>
    <property type="match status" value="1"/>
</dbReference>
<keyword evidence="5" id="KW-1185">Reference proteome</keyword>
<accession>A0A3M6UMY4</accession>
<dbReference type="SUPFAM" id="SSF88723">
    <property type="entry name" value="PIN domain-like"/>
    <property type="match status" value="2"/>
</dbReference>
<dbReference type="SMART" id="SM00485">
    <property type="entry name" value="XPGN"/>
    <property type="match status" value="1"/>
</dbReference>
<dbReference type="InterPro" id="IPR026832">
    <property type="entry name" value="Asteroid"/>
</dbReference>
<dbReference type="AlphaFoldDB" id="A0A3M6UMY4"/>
<protein>
    <recommendedName>
        <fullName evidence="3">XPG N-terminal domain-containing protein</fullName>
    </recommendedName>
</protein>
<reference evidence="4 5" key="1">
    <citation type="journal article" date="2018" name="Sci. Rep.">
        <title>Comparative analysis of the Pocillopora damicornis genome highlights role of immune system in coral evolution.</title>
        <authorList>
            <person name="Cunning R."/>
            <person name="Bay R.A."/>
            <person name="Gillette P."/>
            <person name="Baker A.C."/>
            <person name="Traylor-Knowles N."/>
        </authorList>
    </citation>
    <scope>NUCLEOTIDE SEQUENCE [LARGE SCALE GENOMIC DNA]</scope>
    <source>
        <strain evidence="4">RSMAS</strain>
        <tissue evidence="4">Whole animal</tissue>
    </source>
</reference>
<dbReference type="OrthoDB" id="6022536at2759"/>
<dbReference type="Pfam" id="PF12813">
    <property type="entry name" value="XPG_I_2"/>
    <property type="match status" value="2"/>
</dbReference>
<dbReference type="PANTHER" id="PTHR15665">
    <property type="entry name" value="ASTEROID PROTEIN"/>
    <property type="match status" value="1"/>
</dbReference>
<comment type="similarity">
    <text evidence="1">Belongs to the asteroid family.</text>
</comment>
<dbReference type="InterPro" id="IPR029060">
    <property type="entry name" value="PIN-like_dom_sf"/>
</dbReference>
<dbReference type="GO" id="GO:0004518">
    <property type="term" value="F:nuclease activity"/>
    <property type="evidence" value="ECO:0007669"/>
    <property type="project" value="InterPro"/>
</dbReference>
<dbReference type="Gene3D" id="3.40.50.1010">
    <property type="entry name" value="5'-nuclease"/>
    <property type="match status" value="2"/>
</dbReference>
<proteinExistence type="inferred from homology"/>
<feature type="domain" description="XPG N-terminal" evidence="3">
    <location>
        <begin position="1"/>
        <end position="101"/>
    </location>
</feature>
<feature type="compositionally biased region" description="Basic residues" evidence="2">
    <location>
        <begin position="596"/>
        <end position="605"/>
    </location>
</feature>
<dbReference type="Proteomes" id="UP000275408">
    <property type="component" value="Unassembled WGS sequence"/>
</dbReference>
<comment type="caution">
    <text evidence="4">The sequence shown here is derived from an EMBL/GenBank/DDBJ whole genome shotgun (WGS) entry which is preliminary data.</text>
</comment>
<evidence type="ECO:0000313" key="4">
    <source>
        <dbReference type="EMBL" id="RMX54959.1"/>
    </source>
</evidence>
<feature type="region of interest" description="Disordered" evidence="2">
    <location>
        <begin position="596"/>
        <end position="621"/>
    </location>
</feature>
<gene>
    <name evidence="4" type="ORF">pdam_00012712</name>
</gene>
<dbReference type="InterPro" id="IPR039436">
    <property type="entry name" value="Asteroid_dom"/>
</dbReference>
<dbReference type="EMBL" id="RCHS01001150">
    <property type="protein sequence ID" value="RMX54959.1"/>
    <property type="molecule type" value="Genomic_DNA"/>
</dbReference>
<evidence type="ECO:0000259" key="3">
    <source>
        <dbReference type="SMART" id="SM00485"/>
    </source>
</evidence>
<evidence type="ECO:0000313" key="5">
    <source>
        <dbReference type="Proteomes" id="UP000275408"/>
    </source>
</evidence>
<dbReference type="STRING" id="46731.A0A3M6UMY4"/>
<evidence type="ECO:0000256" key="2">
    <source>
        <dbReference type="SAM" id="MobiDB-lite"/>
    </source>
</evidence>
<evidence type="ECO:0000256" key="1">
    <source>
        <dbReference type="ARBA" id="ARBA00007398"/>
    </source>
</evidence>
<sequence>MGIPGLTSYINSIGTLWTQIDLKNTKLIIDGSCLCHYLYYSNGLDCRCGGQYQEYYDAVVSFFDALVSNGVEAYVVFDGAHDPSDKKLETLKARAKERVQTSNALSKSADDRLFLLPLLARHVFLEALRNRGVKFVSSDSEADTEIASLAYVWNCPVLSNDSDFFIFDIKAGYVPLAFFTWNSSCLTVRVFHRQKLASHFRIRAELIPLLASLAGNDYVSCDLLVEFNRALNGFQTSNHFSKKGARFESIANMLSKLPDSNEEEALKCALKMVKSAENREQLREAVELSLQEYTLSESNLLGYFQDDLVSSSLRTQSNREINQWVLHRFRDGKFSSKCISSLTSGKLFMGIPVENCREISANCCSKWLRRFVYAILNDAETKAEEGNIKVIQEWDRVGLSVQQSIVKPYQEGVVPSLSLIPYLDLGERVNFLLFALDSDTTDVRSLGKRFILIAASLRYLIKNAQPSLDTNHLIALLCCCVNMENDEFHKGEENTVSPKRSSWPFDIRAAQSFAQWQCVLRDAIHLNFNLLEPVPVPFIHKTFNGRMAQKLLESLQRGRQPEQLLPGFKLFRLFHRLRLAVTSGLLEKMVSVKNHGDKKRVRKTSKQNAASRETSSADEMPGNRFSVLCNVEVQRGKLQSPTPLMEMGVRGLTSYLEESAPFLGRLIELRDTKLIIDGDNLCNYLYKENGFDCRCGGQYEEFYKKVLLFFDALKSKGVESFVVFDGAYDRSDKKLEIQIKRTQDRIDTADRLFKNETSANGDEYFLLPLLANEADPDIASLAKDWACPVLSNDSDFFIFDVKGGFIPLSSFDVDQLTTRIFYRSDLARYFGIREEFLPLLASLLGNDYVSWEALKPFNHTIWTLFSDGRRGKAVRFSGVASLLSQLSNSITETQAFEFALGLIEPGESRERLEKAVEYSLQEYAITKSNLLDYLRDGVVCSLLRTQNKIGLDEEVLRRFREGKFSTDCMSSLTAGKVFLRVQVENLESRSSNQCSMSLRQLMYGILSDGGRNMKRIEEWDREGFAVKHTDIKPYNDKVPSFSSIPNIDLYDRLTMFLDALDSDSAYIKSLPKEFALVASSLRFLHRNSQPPLENSHLCALLCSCVKLEDGSWKQYLEHPTRALSQPFDERAAQSFCQWQCVLRDATHLNFVLLEPVQTPCIRKTFNGKLVHCLQRELKTGCKPESLMSTPSSLVRYQELYTAITAGQEEIEDVVTRMQKLRLHTSSMNLNESTITGNVTQ</sequence>
<organism evidence="4 5">
    <name type="scientific">Pocillopora damicornis</name>
    <name type="common">Cauliflower coral</name>
    <name type="synonym">Millepora damicornis</name>
    <dbReference type="NCBI Taxonomy" id="46731"/>
    <lineage>
        <taxon>Eukaryota</taxon>
        <taxon>Metazoa</taxon>
        <taxon>Cnidaria</taxon>
        <taxon>Anthozoa</taxon>
        <taxon>Hexacorallia</taxon>
        <taxon>Scleractinia</taxon>
        <taxon>Astrocoeniina</taxon>
        <taxon>Pocilloporidae</taxon>
        <taxon>Pocillopora</taxon>
    </lineage>
</organism>